<dbReference type="Pfam" id="PF00685">
    <property type="entry name" value="Sulfotransfer_1"/>
    <property type="match status" value="1"/>
</dbReference>
<dbReference type="Gene3D" id="3.40.50.300">
    <property type="entry name" value="P-loop containing nucleotide triphosphate hydrolases"/>
    <property type="match status" value="1"/>
</dbReference>
<dbReference type="InterPro" id="IPR000863">
    <property type="entry name" value="Sulfotransferase_dom"/>
</dbReference>
<dbReference type="InterPro" id="IPR037359">
    <property type="entry name" value="NST/OST"/>
</dbReference>
<keyword evidence="1 4" id="KW-0808">Transferase</keyword>
<proteinExistence type="predicted"/>
<evidence type="ECO:0000313" key="4">
    <source>
        <dbReference type="EMBL" id="TMM46741.1"/>
    </source>
</evidence>
<dbReference type="PANTHER" id="PTHR10605:SF56">
    <property type="entry name" value="BIFUNCTIONAL HEPARAN SULFATE N-DEACETYLASE_N-SULFOTRANSFERASE"/>
    <property type="match status" value="1"/>
</dbReference>
<name>A0A5S3P3Y0_9SPHN</name>
<dbReference type="EMBL" id="VCAO01000006">
    <property type="protein sequence ID" value="TMM46741.1"/>
    <property type="molecule type" value="Genomic_DNA"/>
</dbReference>
<evidence type="ECO:0000256" key="2">
    <source>
        <dbReference type="ARBA" id="ARBA00023180"/>
    </source>
</evidence>
<reference evidence="4 5" key="1">
    <citation type="submission" date="2019-05" db="EMBL/GenBank/DDBJ databases">
        <title>Erythrobacter marisflavi sp. nov., isolated from isolated from water of an estuary environment.</title>
        <authorList>
            <person name="Yoon J.-H."/>
        </authorList>
    </citation>
    <scope>NUCLEOTIDE SEQUENCE [LARGE SCALE GENOMIC DNA]</scope>
    <source>
        <strain evidence="4 5">KEM-5</strain>
    </source>
</reference>
<dbReference type="PANTHER" id="PTHR10605">
    <property type="entry name" value="HEPARAN SULFATE SULFOTRANSFERASE"/>
    <property type="match status" value="1"/>
</dbReference>
<organism evidence="4 5">
    <name type="scientific">Qipengyuania marisflavi</name>
    <dbReference type="NCBI Taxonomy" id="2486356"/>
    <lineage>
        <taxon>Bacteria</taxon>
        <taxon>Pseudomonadati</taxon>
        <taxon>Pseudomonadota</taxon>
        <taxon>Alphaproteobacteria</taxon>
        <taxon>Sphingomonadales</taxon>
        <taxon>Erythrobacteraceae</taxon>
        <taxon>Qipengyuania</taxon>
    </lineage>
</organism>
<evidence type="ECO:0000313" key="5">
    <source>
        <dbReference type="Proteomes" id="UP000309668"/>
    </source>
</evidence>
<dbReference type="InterPro" id="IPR027417">
    <property type="entry name" value="P-loop_NTPase"/>
</dbReference>
<feature type="domain" description="Sulfotransferase" evidence="3">
    <location>
        <begin position="8"/>
        <end position="201"/>
    </location>
</feature>
<evidence type="ECO:0000259" key="3">
    <source>
        <dbReference type="Pfam" id="PF00685"/>
    </source>
</evidence>
<comment type="caution">
    <text evidence="4">The sequence shown here is derived from an EMBL/GenBank/DDBJ whole genome shotgun (WGS) entry which is preliminary data.</text>
</comment>
<protein>
    <submittedName>
        <fullName evidence="4">Sulfotransferase</fullName>
    </submittedName>
</protein>
<evidence type="ECO:0000256" key="1">
    <source>
        <dbReference type="ARBA" id="ARBA00022679"/>
    </source>
</evidence>
<dbReference type="Proteomes" id="UP000309668">
    <property type="component" value="Unassembled WGS sequence"/>
</dbReference>
<keyword evidence="2" id="KW-0325">Glycoprotein</keyword>
<dbReference type="AlphaFoldDB" id="A0A5S3P3Y0"/>
<dbReference type="RefSeq" id="WP_138618865.1">
    <property type="nucleotide sequence ID" value="NZ_VCAO01000006.1"/>
</dbReference>
<dbReference type="SUPFAM" id="SSF52540">
    <property type="entry name" value="P-loop containing nucleoside triphosphate hydrolases"/>
    <property type="match status" value="1"/>
</dbReference>
<dbReference type="OrthoDB" id="7403198at2"/>
<gene>
    <name evidence="4" type="ORF">FEV51_10945</name>
</gene>
<dbReference type="GO" id="GO:0008146">
    <property type="term" value="F:sulfotransferase activity"/>
    <property type="evidence" value="ECO:0007669"/>
    <property type="project" value="InterPro"/>
</dbReference>
<accession>A0A5S3P3Y0</accession>
<keyword evidence="5" id="KW-1185">Reference proteome</keyword>
<sequence>MSEKKVNLFILGVLKCGTTSLSKLLEGHPEVFGPSIKETHFFSDDKQYRNGAAWYHNEFYSSHEARQARIWLDATPAILVSEEALRRVAEYAEPDAKFIVVLREPVARAISAYAHRQRVMDEELSFEDALDAEEERMNAVKAEGGRWWRHGYVEVGKYGEQLERAFAILGRERMLVMRQEDLRDFDQVKAQLTSFIGLTLPFPAEKAIHANPASMPRSKWFFRLLAHDNPLKRIAQVLLPRQFRNRFGYAIRSLNERPAQKPQISAETKARLHSAFVEDQRRLKALGLSSHSA</sequence>